<feature type="compositionally biased region" description="Polar residues" evidence="1">
    <location>
        <begin position="60"/>
        <end position="69"/>
    </location>
</feature>
<accession>A0A2H3JB18</accession>
<evidence type="ECO:0000313" key="4">
    <source>
        <dbReference type="Proteomes" id="UP000218811"/>
    </source>
</evidence>
<organism evidence="3 4">
    <name type="scientific">Wolfiporia cocos (strain MD-104)</name>
    <name type="common">Brown rot fungus</name>
    <dbReference type="NCBI Taxonomy" id="742152"/>
    <lineage>
        <taxon>Eukaryota</taxon>
        <taxon>Fungi</taxon>
        <taxon>Dikarya</taxon>
        <taxon>Basidiomycota</taxon>
        <taxon>Agaricomycotina</taxon>
        <taxon>Agaricomycetes</taxon>
        <taxon>Polyporales</taxon>
        <taxon>Phaeolaceae</taxon>
        <taxon>Wolfiporia</taxon>
    </lineage>
</organism>
<reference evidence="3 4" key="1">
    <citation type="journal article" date="2012" name="Science">
        <title>The Paleozoic origin of enzymatic lignin decomposition reconstructed from 31 fungal genomes.</title>
        <authorList>
            <person name="Floudas D."/>
            <person name="Binder M."/>
            <person name="Riley R."/>
            <person name="Barry K."/>
            <person name="Blanchette R.A."/>
            <person name="Henrissat B."/>
            <person name="Martinez A.T."/>
            <person name="Otillar R."/>
            <person name="Spatafora J.W."/>
            <person name="Yadav J.S."/>
            <person name="Aerts A."/>
            <person name="Benoit I."/>
            <person name="Boyd A."/>
            <person name="Carlson A."/>
            <person name="Copeland A."/>
            <person name="Coutinho P.M."/>
            <person name="de Vries R.P."/>
            <person name="Ferreira P."/>
            <person name="Findley K."/>
            <person name="Foster B."/>
            <person name="Gaskell J."/>
            <person name="Glotzer D."/>
            <person name="Gorecki P."/>
            <person name="Heitman J."/>
            <person name="Hesse C."/>
            <person name="Hori C."/>
            <person name="Igarashi K."/>
            <person name="Jurgens J.A."/>
            <person name="Kallen N."/>
            <person name="Kersten P."/>
            <person name="Kohler A."/>
            <person name="Kuees U."/>
            <person name="Kumar T.K.A."/>
            <person name="Kuo A."/>
            <person name="LaButti K."/>
            <person name="Larrondo L.F."/>
            <person name="Lindquist E."/>
            <person name="Ling A."/>
            <person name="Lombard V."/>
            <person name="Lucas S."/>
            <person name="Lundell T."/>
            <person name="Martin R."/>
            <person name="McLaughlin D.J."/>
            <person name="Morgenstern I."/>
            <person name="Morin E."/>
            <person name="Murat C."/>
            <person name="Nagy L.G."/>
            <person name="Nolan M."/>
            <person name="Ohm R.A."/>
            <person name="Patyshakuliyeva A."/>
            <person name="Rokas A."/>
            <person name="Ruiz-Duenas F.J."/>
            <person name="Sabat G."/>
            <person name="Salamov A."/>
            <person name="Samejima M."/>
            <person name="Schmutz J."/>
            <person name="Slot J.C."/>
            <person name="St John F."/>
            <person name="Stenlid J."/>
            <person name="Sun H."/>
            <person name="Sun S."/>
            <person name="Syed K."/>
            <person name="Tsang A."/>
            <person name="Wiebenga A."/>
            <person name="Young D."/>
            <person name="Pisabarro A."/>
            <person name="Eastwood D.C."/>
            <person name="Martin F."/>
            <person name="Cullen D."/>
            <person name="Grigoriev I.V."/>
            <person name="Hibbett D.S."/>
        </authorList>
    </citation>
    <scope>NUCLEOTIDE SEQUENCE [LARGE SCALE GENOMIC DNA]</scope>
    <source>
        <strain evidence="3 4">MD-104</strain>
    </source>
</reference>
<feature type="compositionally biased region" description="Basic residues" evidence="1">
    <location>
        <begin position="27"/>
        <end position="36"/>
    </location>
</feature>
<dbReference type="PROSITE" id="PS00028">
    <property type="entry name" value="ZINC_FINGER_C2H2_1"/>
    <property type="match status" value="1"/>
</dbReference>
<gene>
    <name evidence="3" type="ORF">WOLCODRAFT_159011</name>
</gene>
<feature type="domain" description="C2H2-type" evidence="2">
    <location>
        <begin position="3"/>
        <end position="25"/>
    </location>
</feature>
<keyword evidence="4" id="KW-1185">Reference proteome</keyword>
<dbReference type="InterPro" id="IPR013087">
    <property type="entry name" value="Znf_C2H2_type"/>
</dbReference>
<evidence type="ECO:0000259" key="2">
    <source>
        <dbReference type="PROSITE" id="PS00028"/>
    </source>
</evidence>
<sequence>MMCEVECGLVIAQPAYTLAHALRTHAPTHPRTHAPTHHSPLSLGLRSSGSGGANDHLRPLTSTRTQAQPQPHIVDDPVRAARHPIARWAVVSDSVEFPAARALGSVPWLLAWLLRLRLLSFIFTMHHSHWAVASPVLD</sequence>
<dbReference type="EMBL" id="KB467998">
    <property type="protein sequence ID" value="PCH39442.1"/>
    <property type="molecule type" value="Genomic_DNA"/>
</dbReference>
<feature type="region of interest" description="Disordered" evidence="1">
    <location>
        <begin position="27"/>
        <end position="70"/>
    </location>
</feature>
<name>A0A2H3JB18_WOLCO</name>
<evidence type="ECO:0000256" key="1">
    <source>
        <dbReference type="SAM" id="MobiDB-lite"/>
    </source>
</evidence>
<evidence type="ECO:0000313" key="3">
    <source>
        <dbReference type="EMBL" id="PCH39442.1"/>
    </source>
</evidence>
<protein>
    <recommendedName>
        <fullName evidence="2">C2H2-type domain-containing protein</fullName>
    </recommendedName>
</protein>
<feature type="compositionally biased region" description="Low complexity" evidence="1">
    <location>
        <begin position="37"/>
        <end position="48"/>
    </location>
</feature>
<proteinExistence type="predicted"/>
<dbReference type="AlphaFoldDB" id="A0A2H3JB18"/>
<dbReference type="Proteomes" id="UP000218811">
    <property type="component" value="Unassembled WGS sequence"/>
</dbReference>